<keyword evidence="1" id="KW-1133">Transmembrane helix</keyword>
<protein>
    <submittedName>
        <fullName evidence="2">Uncharacterized protein</fullName>
    </submittedName>
</protein>
<dbReference type="AlphaFoldDB" id="A0A517SJH2"/>
<name>A0A517SJH2_9PLAN</name>
<sequence length="235" mass="26476">MNRVPLKQIVLPLAASAGLCLAIAYFWPVDGLWLNLGTELIGILVTVWYVDWILDRHDESRWRSTDLLVNEQLKVALTDVVLAVRQGLQDLNILEDPELREDTNVLTTLVDQAAGYDVDRVRKQIDRVGSKGMEALGESVDRALESLARFFDRYSHRLNPETSTLVIRLERALNESKLPISVVREVDLSEVELDSPIRFSLEQGDDLWRGGLAIALADSFSLCTELNRHRSRAAA</sequence>
<evidence type="ECO:0000313" key="3">
    <source>
        <dbReference type="Proteomes" id="UP000315700"/>
    </source>
</evidence>
<feature type="transmembrane region" description="Helical" evidence="1">
    <location>
        <begin position="9"/>
        <end position="27"/>
    </location>
</feature>
<dbReference type="InParanoid" id="A0A517SJH2"/>
<keyword evidence="1" id="KW-0472">Membrane</keyword>
<accession>A0A517SJH2</accession>
<keyword evidence="1" id="KW-0812">Transmembrane</keyword>
<gene>
    <name evidence="2" type="ORF">Pan44_43270</name>
</gene>
<keyword evidence="3" id="KW-1185">Reference proteome</keyword>
<evidence type="ECO:0000313" key="2">
    <source>
        <dbReference type="EMBL" id="QDT56274.1"/>
    </source>
</evidence>
<evidence type="ECO:0000256" key="1">
    <source>
        <dbReference type="SAM" id="Phobius"/>
    </source>
</evidence>
<reference evidence="2 3" key="1">
    <citation type="submission" date="2019-02" db="EMBL/GenBank/DDBJ databases">
        <title>Deep-cultivation of Planctomycetes and their phenomic and genomic characterization uncovers novel biology.</title>
        <authorList>
            <person name="Wiegand S."/>
            <person name="Jogler M."/>
            <person name="Boedeker C."/>
            <person name="Pinto D."/>
            <person name="Vollmers J."/>
            <person name="Rivas-Marin E."/>
            <person name="Kohn T."/>
            <person name="Peeters S.H."/>
            <person name="Heuer A."/>
            <person name="Rast P."/>
            <person name="Oberbeckmann S."/>
            <person name="Bunk B."/>
            <person name="Jeske O."/>
            <person name="Meyerdierks A."/>
            <person name="Storesund J.E."/>
            <person name="Kallscheuer N."/>
            <person name="Luecker S."/>
            <person name="Lage O.M."/>
            <person name="Pohl T."/>
            <person name="Merkel B.J."/>
            <person name="Hornburger P."/>
            <person name="Mueller R.-W."/>
            <person name="Bruemmer F."/>
            <person name="Labrenz M."/>
            <person name="Spormann A.M."/>
            <person name="Op den Camp H."/>
            <person name="Overmann J."/>
            <person name="Amann R."/>
            <person name="Jetten M.S.M."/>
            <person name="Mascher T."/>
            <person name="Medema M.H."/>
            <person name="Devos D.P."/>
            <person name="Kaster A.-K."/>
            <person name="Ovreas L."/>
            <person name="Rohde M."/>
            <person name="Galperin M.Y."/>
            <person name="Jogler C."/>
        </authorList>
    </citation>
    <scope>NUCLEOTIDE SEQUENCE [LARGE SCALE GENOMIC DNA]</scope>
    <source>
        <strain evidence="2 3">Pan44</strain>
    </source>
</reference>
<proteinExistence type="predicted"/>
<feature type="transmembrane region" description="Helical" evidence="1">
    <location>
        <begin position="33"/>
        <end position="54"/>
    </location>
</feature>
<dbReference type="KEGG" id="ccos:Pan44_43270"/>
<dbReference type="RefSeq" id="WP_145033493.1">
    <property type="nucleotide sequence ID" value="NZ_CP036271.1"/>
</dbReference>
<dbReference type="Proteomes" id="UP000315700">
    <property type="component" value="Chromosome"/>
</dbReference>
<dbReference type="EMBL" id="CP036271">
    <property type="protein sequence ID" value="QDT56274.1"/>
    <property type="molecule type" value="Genomic_DNA"/>
</dbReference>
<organism evidence="2 3">
    <name type="scientific">Caulifigura coniformis</name>
    <dbReference type="NCBI Taxonomy" id="2527983"/>
    <lineage>
        <taxon>Bacteria</taxon>
        <taxon>Pseudomonadati</taxon>
        <taxon>Planctomycetota</taxon>
        <taxon>Planctomycetia</taxon>
        <taxon>Planctomycetales</taxon>
        <taxon>Planctomycetaceae</taxon>
        <taxon>Caulifigura</taxon>
    </lineage>
</organism>